<feature type="transmembrane region" description="Helical" evidence="9">
    <location>
        <begin position="12"/>
        <end position="28"/>
    </location>
</feature>
<dbReference type="RefSeq" id="WP_005158413.1">
    <property type="nucleotide sequence ID" value="NZ_CGBC01000004.1"/>
</dbReference>
<comment type="function">
    <text evidence="9">Catalyzes the phospholipid dependent N-acylation of the N-terminal cysteine of apolipoprotein, the last step in lipoprotein maturation.</text>
</comment>
<dbReference type="Pfam" id="PF00795">
    <property type="entry name" value="CN_hydrolase"/>
    <property type="match status" value="1"/>
</dbReference>
<proteinExistence type="inferred from homology"/>
<dbReference type="Gene3D" id="3.60.110.10">
    <property type="entry name" value="Carbon-nitrogen hydrolase"/>
    <property type="match status" value="1"/>
</dbReference>
<keyword evidence="3 9" id="KW-1003">Cell membrane</keyword>
<dbReference type="SUPFAM" id="SSF56317">
    <property type="entry name" value="Carbon-nitrogen hydrolase"/>
    <property type="match status" value="1"/>
</dbReference>
<name>A0A0E1NGD2_YEREN</name>
<feature type="domain" description="CN hydrolase" evidence="10">
    <location>
        <begin position="227"/>
        <end position="477"/>
    </location>
</feature>
<evidence type="ECO:0000313" key="12">
    <source>
        <dbReference type="Proteomes" id="UP000048841"/>
    </source>
</evidence>
<dbReference type="AlphaFoldDB" id="A0A0E1NGD2"/>
<keyword evidence="5 9" id="KW-0812">Transmembrane</keyword>
<comment type="similarity">
    <text evidence="2 9">Belongs to the CN hydrolase family. Apolipoprotein N-acyltransferase subfamily.</text>
</comment>
<feature type="transmembrane region" description="Helical" evidence="9">
    <location>
        <begin position="124"/>
        <end position="142"/>
    </location>
</feature>
<dbReference type="InterPro" id="IPR036526">
    <property type="entry name" value="C-N_Hydrolase_sf"/>
</dbReference>
<dbReference type="KEGG" id="yet:CH48_2825"/>
<feature type="transmembrane region" description="Helical" evidence="9">
    <location>
        <begin position="192"/>
        <end position="208"/>
    </location>
</feature>
<dbReference type="OMA" id="GICYESA"/>
<dbReference type="NCBIfam" id="TIGR00546">
    <property type="entry name" value="lnt"/>
    <property type="match status" value="1"/>
</dbReference>
<reference evidence="11 12" key="1">
    <citation type="submission" date="2015-03" db="EMBL/GenBank/DDBJ databases">
        <authorList>
            <person name="Murphy D."/>
        </authorList>
    </citation>
    <scope>NUCLEOTIDE SEQUENCE [LARGE SCALE GENOMIC DNA]</scope>
    <source>
        <strain evidence="11 12">IP26249</strain>
    </source>
</reference>
<feature type="transmembrane region" description="Helical" evidence="9">
    <location>
        <begin position="162"/>
        <end position="185"/>
    </location>
</feature>
<dbReference type="EC" id="2.3.1.269" evidence="9"/>
<dbReference type="EMBL" id="CGBR01000001">
    <property type="protein sequence ID" value="CFQ50891.1"/>
    <property type="molecule type" value="Genomic_DNA"/>
</dbReference>
<dbReference type="InterPro" id="IPR045378">
    <property type="entry name" value="LNT_N"/>
</dbReference>
<dbReference type="PANTHER" id="PTHR38686">
    <property type="entry name" value="APOLIPOPROTEIN N-ACYLTRANSFERASE"/>
    <property type="match status" value="1"/>
</dbReference>
<dbReference type="GO" id="GO:0016410">
    <property type="term" value="F:N-acyltransferase activity"/>
    <property type="evidence" value="ECO:0007669"/>
    <property type="project" value="UniProtKB-UniRule"/>
</dbReference>
<evidence type="ECO:0000256" key="2">
    <source>
        <dbReference type="ARBA" id="ARBA00010065"/>
    </source>
</evidence>
<evidence type="ECO:0000313" key="11">
    <source>
        <dbReference type="EMBL" id="CFQ50891.1"/>
    </source>
</evidence>
<organism evidence="11 12">
    <name type="scientific">Yersinia enterocolitica</name>
    <dbReference type="NCBI Taxonomy" id="630"/>
    <lineage>
        <taxon>Bacteria</taxon>
        <taxon>Pseudomonadati</taxon>
        <taxon>Pseudomonadota</taxon>
        <taxon>Gammaproteobacteria</taxon>
        <taxon>Enterobacterales</taxon>
        <taxon>Yersiniaceae</taxon>
        <taxon>Yersinia</taxon>
    </lineage>
</organism>
<dbReference type="PATRIC" id="fig|630.129.peg.1175"/>
<dbReference type="PANTHER" id="PTHR38686:SF1">
    <property type="entry name" value="APOLIPOPROTEIN N-ACYLTRANSFERASE"/>
    <property type="match status" value="1"/>
</dbReference>
<dbReference type="CDD" id="cd07571">
    <property type="entry name" value="ALP_N-acyl_transferase"/>
    <property type="match status" value="1"/>
</dbReference>
<keyword evidence="6 9" id="KW-1133">Transmembrane helix</keyword>
<dbReference type="InterPro" id="IPR003010">
    <property type="entry name" value="C-N_Hydrolase"/>
</dbReference>
<evidence type="ECO:0000256" key="5">
    <source>
        <dbReference type="ARBA" id="ARBA00022692"/>
    </source>
</evidence>
<evidence type="ECO:0000256" key="6">
    <source>
        <dbReference type="ARBA" id="ARBA00022989"/>
    </source>
</evidence>
<feature type="transmembrane region" description="Helical" evidence="9">
    <location>
        <begin position="88"/>
        <end position="112"/>
    </location>
</feature>
<feature type="transmembrane region" description="Helical" evidence="9">
    <location>
        <begin position="34"/>
        <end position="50"/>
    </location>
</feature>
<sequence length="525" mass="58710">MPIASYLQRQWVRALLALFFGACGTLAYSPFDSWPAAIVSLFGLLSLTLSRNTKQAAFIGFCWGMGLFGTGINWVYVSISEFGGMPTAINIFLVVLLAAYLSLYTMLFAGLLARVCPKTTWWRLAIAAPVVWQLTEFLRGWVLTGFPWLQFGYSQINGPLRGIAPILGVDGITFMLMSISGLLVYACYQRRITAAIIAIAMLLLPWPLRQLHWFTSEPERAVNIAMVQGNIAQSIKWDPKVLLKTLQIYLDETRPLMGKAPIIIWPESAIPDIETDQTTFLTMVDGLMRANHSSLITGIVDAQRRPEGKGYHFFNSIIVLGDKEPYQYPTRNRYSKHHLVPFGEFVPLETLLRPLAPFFDLPMSSFSRGGYVQPQLNVAGFNLTAAICYEIVLGQQVRDNFNPDTNFLLTVSNDAWFGHSIGPWQHFQMARMRALELGRPLLRSTNNGITAAVGPSGEVLAQIPQFTQQVLEVKVTPTTGITPYARFGSWPMWIITLILGALTLYRAARCRSDKKCRADKNNPVT</sequence>
<dbReference type="Proteomes" id="UP000048841">
    <property type="component" value="Unassembled WGS sequence"/>
</dbReference>
<dbReference type="InterPro" id="IPR004563">
    <property type="entry name" value="Apolipo_AcylTrfase"/>
</dbReference>
<dbReference type="UniPathway" id="UPA00666"/>
<keyword evidence="4 9" id="KW-0808">Transferase</keyword>
<comment type="pathway">
    <text evidence="9">Protein modification; lipoprotein biosynthesis (N-acyl transfer).</text>
</comment>
<dbReference type="GO" id="GO:0042158">
    <property type="term" value="P:lipoprotein biosynthetic process"/>
    <property type="evidence" value="ECO:0007669"/>
    <property type="project" value="UniProtKB-UniRule"/>
</dbReference>
<evidence type="ECO:0000259" key="10">
    <source>
        <dbReference type="PROSITE" id="PS50263"/>
    </source>
</evidence>
<evidence type="ECO:0000256" key="1">
    <source>
        <dbReference type="ARBA" id="ARBA00004651"/>
    </source>
</evidence>
<keyword evidence="7 9" id="KW-0472">Membrane</keyword>
<comment type="subcellular location">
    <subcellularLocation>
        <location evidence="1 9">Cell membrane</location>
        <topology evidence="1 9">Multi-pass membrane protein</topology>
    </subcellularLocation>
</comment>
<dbReference type="GeneID" id="31409951"/>
<evidence type="ECO:0000256" key="4">
    <source>
        <dbReference type="ARBA" id="ARBA00022679"/>
    </source>
</evidence>
<dbReference type="Pfam" id="PF20154">
    <property type="entry name" value="LNT_N"/>
    <property type="match status" value="1"/>
</dbReference>
<dbReference type="HAMAP" id="MF_01148">
    <property type="entry name" value="Lnt"/>
    <property type="match status" value="1"/>
</dbReference>
<keyword evidence="8 9" id="KW-0012">Acyltransferase</keyword>
<evidence type="ECO:0000256" key="8">
    <source>
        <dbReference type="ARBA" id="ARBA00023315"/>
    </source>
</evidence>
<feature type="transmembrane region" description="Helical" evidence="9">
    <location>
        <begin position="57"/>
        <end position="76"/>
    </location>
</feature>
<evidence type="ECO:0000256" key="9">
    <source>
        <dbReference type="HAMAP-Rule" id="MF_01148"/>
    </source>
</evidence>
<gene>
    <name evidence="9 11" type="primary">lnt</name>
    <name evidence="11" type="ORF">ERS137941_00182</name>
</gene>
<evidence type="ECO:0000256" key="7">
    <source>
        <dbReference type="ARBA" id="ARBA00023136"/>
    </source>
</evidence>
<accession>A0A0E1NGD2</accession>
<evidence type="ECO:0000256" key="3">
    <source>
        <dbReference type="ARBA" id="ARBA00022475"/>
    </source>
</evidence>
<dbReference type="PROSITE" id="PS50263">
    <property type="entry name" value="CN_HYDROLASE"/>
    <property type="match status" value="1"/>
</dbReference>
<protein>
    <recommendedName>
        <fullName evidence="9">Apolipoprotein N-acyltransferase</fullName>
        <shortName evidence="9">ALP N-acyltransferase</shortName>
        <ecNumber evidence="9">2.3.1.269</ecNumber>
    </recommendedName>
</protein>
<keyword evidence="11" id="KW-0449">Lipoprotein</keyword>
<feature type="transmembrane region" description="Helical" evidence="9">
    <location>
        <begin position="490"/>
        <end position="508"/>
    </location>
</feature>
<comment type="catalytic activity">
    <reaction evidence="9">
        <text>N-terminal S-1,2-diacyl-sn-glyceryl-L-cysteinyl-[lipoprotein] + a glycerophospholipid = N-acyl-S-1,2-diacyl-sn-glyceryl-L-cysteinyl-[lipoprotein] + a 2-acyl-sn-glycero-3-phospholipid + H(+)</text>
        <dbReference type="Rhea" id="RHEA:48228"/>
        <dbReference type="Rhea" id="RHEA-COMP:14681"/>
        <dbReference type="Rhea" id="RHEA-COMP:14684"/>
        <dbReference type="ChEBI" id="CHEBI:15378"/>
        <dbReference type="ChEBI" id="CHEBI:136912"/>
        <dbReference type="ChEBI" id="CHEBI:140656"/>
        <dbReference type="ChEBI" id="CHEBI:140657"/>
        <dbReference type="ChEBI" id="CHEBI:140660"/>
        <dbReference type="EC" id="2.3.1.269"/>
    </reaction>
</comment>
<dbReference type="GO" id="GO:0005886">
    <property type="term" value="C:plasma membrane"/>
    <property type="evidence" value="ECO:0007669"/>
    <property type="project" value="UniProtKB-SubCell"/>
</dbReference>